<feature type="compositionally biased region" description="Polar residues" evidence="1">
    <location>
        <begin position="107"/>
        <end position="128"/>
    </location>
</feature>
<feature type="region of interest" description="Disordered" evidence="1">
    <location>
        <begin position="458"/>
        <end position="483"/>
    </location>
</feature>
<feature type="compositionally biased region" description="Acidic residues" evidence="1">
    <location>
        <begin position="270"/>
        <end position="282"/>
    </location>
</feature>
<keyword evidence="3" id="KW-1185">Reference proteome</keyword>
<feature type="region of interest" description="Disordered" evidence="1">
    <location>
        <begin position="313"/>
        <end position="437"/>
    </location>
</feature>
<feature type="compositionally biased region" description="Polar residues" evidence="1">
    <location>
        <begin position="162"/>
        <end position="172"/>
    </location>
</feature>
<dbReference type="AlphaFoldDB" id="A0ABD2P4C4"/>
<feature type="compositionally biased region" description="Basic and acidic residues" evidence="1">
    <location>
        <begin position="339"/>
        <end position="375"/>
    </location>
</feature>
<feature type="compositionally biased region" description="Basic and acidic residues" evidence="1">
    <location>
        <begin position="576"/>
        <end position="594"/>
    </location>
</feature>
<evidence type="ECO:0000256" key="1">
    <source>
        <dbReference type="SAM" id="MobiDB-lite"/>
    </source>
</evidence>
<gene>
    <name evidence="2" type="ORF">HHI36_000345</name>
</gene>
<accession>A0ABD2P4C4</accession>
<proteinExistence type="predicted"/>
<evidence type="ECO:0000313" key="3">
    <source>
        <dbReference type="Proteomes" id="UP001516400"/>
    </source>
</evidence>
<name>A0ABD2P4C4_9CUCU</name>
<feature type="compositionally biased region" description="Basic and acidic residues" evidence="1">
    <location>
        <begin position="1"/>
        <end position="11"/>
    </location>
</feature>
<feature type="compositionally biased region" description="Basic and acidic residues" evidence="1">
    <location>
        <begin position="211"/>
        <end position="220"/>
    </location>
</feature>
<dbReference type="Proteomes" id="UP001516400">
    <property type="component" value="Unassembled WGS sequence"/>
</dbReference>
<feature type="compositionally biased region" description="Polar residues" evidence="1">
    <location>
        <begin position="27"/>
        <end position="61"/>
    </location>
</feature>
<protein>
    <submittedName>
        <fullName evidence="2">Uncharacterized protein</fullName>
    </submittedName>
</protein>
<sequence>MSKKISAKDNLPEDNVDSPFPIRRSNRISLSQNSSTPNSKPVKSITTRRSSASSLETQNGNVEAGSPFVEKRRTRRTSTDSDTKPTPIRTRRSSASKILEEEKKLQTAPNTPTRRSTRAVSTSPSKSTDIPARRTRRSVSREVEISEELPLPVRRSSRRSSVDAQENATNEQALEKPKKNTRRLRSASIDELEEKAKKPLEPIEELENISEETKNEEKKGLNLSTIEEFGDSDSEKSNTSQDKTKESKRIRKRLSGDDQLVSIKLKENGMDESEASDCENTTEDNRILEINAEGTKDMDKSEKILKELDEVLESKISSPKKKSAIPDNTRSIFSPITPRKFDAPEQKLLDKEEENKERNLDKSRDETFGKSDGETLGRVTKQSSDNKEEKNTSPLKRKRGSLEGQDSATSKEESVKSVEDTESIKEKKRAVDVKDKMHISMGSDDSFTLHMNMTLDKTQFPQGEDDDNVFSSPGSNKENSSINVSLNKISDKKELEIANKGISVFTASVPARKSFYEPMEVDEDDLPSSIVKDTKTASPTKTKRFSLNNASPKIGRDVQNQKDTNKPLLGSNNGSNKEHSISSETEEIKKGSNELVEEGKFTHINSFQSDKEKMTVPLTVQRVLFYPH</sequence>
<feature type="compositionally biased region" description="Polar residues" evidence="1">
    <location>
        <begin position="469"/>
        <end position="483"/>
    </location>
</feature>
<feature type="region of interest" description="Disordered" evidence="1">
    <location>
        <begin position="519"/>
        <end position="594"/>
    </location>
</feature>
<feature type="region of interest" description="Disordered" evidence="1">
    <location>
        <begin position="1"/>
        <end position="301"/>
    </location>
</feature>
<reference evidence="2 3" key="1">
    <citation type="journal article" date="2021" name="BMC Biol.">
        <title>Horizontally acquired antibacterial genes associated with adaptive radiation of ladybird beetles.</title>
        <authorList>
            <person name="Li H.S."/>
            <person name="Tang X.F."/>
            <person name="Huang Y.H."/>
            <person name="Xu Z.Y."/>
            <person name="Chen M.L."/>
            <person name="Du X.Y."/>
            <person name="Qiu B.Y."/>
            <person name="Chen P.T."/>
            <person name="Zhang W."/>
            <person name="Slipinski A."/>
            <person name="Escalona H.E."/>
            <person name="Waterhouse R.M."/>
            <person name="Zwick A."/>
            <person name="Pang H."/>
        </authorList>
    </citation>
    <scope>NUCLEOTIDE SEQUENCE [LARGE SCALE GENOMIC DNA]</scope>
    <source>
        <strain evidence="2">SYSU2018</strain>
    </source>
</reference>
<feature type="compositionally biased region" description="Polar residues" evidence="1">
    <location>
        <begin position="536"/>
        <end position="551"/>
    </location>
</feature>
<feature type="compositionally biased region" description="Basic and acidic residues" evidence="1">
    <location>
        <begin position="554"/>
        <end position="565"/>
    </location>
</feature>
<evidence type="ECO:0000313" key="2">
    <source>
        <dbReference type="EMBL" id="KAL3285823.1"/>
    </source>
</evidence>
<organism evidence="2 3">
    <name type="scientific">Cryptolaemus montrouzieri</name>
    <dbReference type="NCBI Taxonomy" id="559131"/>
    <lineage>
        <taxon>Eukaryota</taxon>
        <taxon>Metazoa</taxon>
        <taxon>Ecdysozoa</taxon>
        <taxon>Arthropoda</taxon>
        <taxon>Hexapoda</taxon>
        <taxon>Insecta</taxon>
        <taxon>Pterygota</taxon>
        <taxon>Neoptera</taxon>
        <taxon>Endopterygota</taxon>
        <taxon>Coleoptera</taxon>
        <taxon>Polyphaga</taxon>
        <taxon>Cucujiformia</taxon>
        <taxon>Coccinelloidea</taxon>
        <taxon>Coccinellidae</taxon>
        <taxon>Scymninae</taxon>
        <taxon>Scymnini</taxon>
        <taxon>Cryptolaemus</taxon>
    </lineage>
</organism>
<dbReference type="EMBL" id="JABFTP020000185">
    <property type="protein sequence ID" value="KAL3285823.1"/>
    <property type="molecule type" value="Genomic_DNA"/>
</dbReference>
<feature type="compositionally biased region" description="Basic and acidic residues" evidence="1">
    <location>
        <begin position="409"/>
        <end position="437"/>
    </location>
</feature>
<comment type="caution">
    <text evidence="2">The sequence shown here is derived from an EMBL/GenBank/DDBJ whole genome shotgun (WGS) entry which is preliminary data.</text>
</comment>